<name>A0A2N8KYS9_9BURK</name>
<dbReference type="AlphaFoldDB" id="A0A2N8KYS9"/>
<dbReference type="InterPro" id="IPR052559">
    <property type="entry name" value="V-haloperoxidase"/>
</dbReference>
<evidence type="ECO:0000313" key="4">
    <source>
        <dbReference type="Proteomes" id="UP000235916"/>
    </source>
</evidence>
<accession>A0A2N8KYS9</accession>
<dbReference type="PANTHER" id="PTHR34599">
    <property type="entry name" value="PEROXIDASE-RELATED"/>
    <property type="match status" value="1"/>
</dbReference>
<dbReference type="SUPFAM" id="SSF48317">
    <property type="entry name" value="Acid phosphatase/Vanadium-dependent haloperoxidase"/>
    <property type="match status" value="1"/>
</dbReference>
<reference evidence="3 4" key="1">
    <citation type="submission" date="2018-01" db="EMBL/GenBank/DDBJ databases">
        <title>Draft genome sequence of Paucibacter aquatile CR182 isolated from freshwater of the Nakdong River.</title>
        <authorList>
            <person name="Choi A."/>
            <person name="Chung E.J."/>
        </authorList>
    </citation>
    <scope>NUCLEOTIDE SEQUENCE [LARGE SCALE GENOMIC DNA]</scope>
    <source>
        <strain evidence="3 4">CR182</strain>
    </source>
</reference>
<dbReference type="CDD" id="cd03398">
    <property type="entry name" value="PAP2_haloperoxidase"/>
    <property type="match status" value="1"/>
</dbReference>
<evidence type="ECO:0000259" key="2">
    <source>
        <dbReference type="Pfam" id="PF01569"/>
    </source>
</evidence>
<dbReference type="Pfam" id="PF01569">
    <property type="entry name" value="PAP2"/>
    <property type="match status" value="1"/>
</dbReference>
<proteinExistence type="predicted"/>
<feature type="domain" description="Phosphatidic acid phosphatase type 2/haloperoxidase" evidence="2">
    <location>
        <begin position="315"/>
        <end position="413"/>
    </location>
</feature>
<dbReference type="Proteomes" id="UP000235916">
    <property type="component" value="Unassembled WGS sequence"/>
</dbReference>
<feature type="signal peptide" evidence="1">
    <location>
        <begin position="1"/>
        <end position="20"/>
    </location>
</feature>
<protein>
    <recommendedName>
        <fullName evidence="2">Phosphatidic acid phosphatase type 2/haloperoxidase domain-containing protein</fullName>
    </recommendedName>
</protein>
<keyword evidence="1" id="KW-0732">Signal</keyword>
<dbReference type="RefSeq" id="WP_102768535.1">
    <property type="nucleotide sequence ID" value="NZ_POSP01000003.1"/>
</dbReference>
<feature type="chain" id="PRO_5014789454" description="Phosphatidic acid phosphatase type 2/haloperoxidase domain-containing protein" evidence="1">
    <location>
        <begin position="21"/>
        <end position="435"/>
    </location>
</feature>
<dbReference type="EMBL" id="POSP01000003">
    <property type="protein sequence ID" value="PND38617.1"/>
    <property type="molecule type" value="Genomic_DNA"/>
</dbReference>
<keyword evidence="4" id="KW-1185">Reference proteome</keyword>
<dbReference type="InterPro" id="IPR000326">
    <property type="entry name" value="PAP2/HPO"/>
</dbReference>
<dbReference type="PANTHER" id="PTHR34599:SF2">
    <property type="entry name" value="TRAF-TYPE DOMAIN-CONTAINING PROTEIN"/>
    <property type="match status" value="1"/>
</dbReference>
<sequence length="435" mass="47594">MIFRLCLGALLLCVGHIASARPLLEHQASAAALPPAVLAIPHSAFHDWPSVHRQAASVVEQWRAEPPTLAWTRIQLDLFVKHKMMPTRGARGLALLHVAMHDAQALALARGQDSRLALSMAAAQVLGYLFAAEERAFDRLGFAIAAKLSGQALGELNDADRQAMLLGYQVGRTVVQYAEQDGAQRGWNGLRLQYYGEQRYYGPGAWEPTPPYFYYPPDEPFAPGWTPWMLTSNAEFRPVPPAYGSPRYLQDLKEVQEVSRSLSPAQLEIAKFWVDGHGSVTPPGHWNQIALEEVKRAGLGAAATARLFAQLNVALADTFLAVWDCKYHYWTARPVTVAAPLTGQPLKPALLTPPFPSYVSGHAAFSGAAARVLARAFPARAAHLDALAEQAAISRLFAGIHFRHDNEDGLKLGRQVADKILSSPIWESQGAVRQP</sequence>
<dbReference type="InterPro" id="IPR036938">
    <property type="entry name" value="PAP2/HPO_sf"/>
</dbReference>
<organism evidence="3 4">
    <name type="scientific">Kinneretia aquatilis</name>
    <dbReference type="NCBI Taxonomy" id="2070761"/>
    <lineage>
        <taxon>Bacteria</taxon>
        <taxon>Pseudomonadati</taxon>
        <taxon>Pseudomonadota</taxon>
        <taxon>Betaproteobacteria</taxon>
        <taxon>Burkholderiales</taxon>
        <taxon>Sphaerotilaceae</taxon>
        <taxon>Roseateles</taxon>
    </lineage>
</organism>
<comment type="caution">
    <text evidence="3">The sequence shown here is derived from an EMBL/GenBank/DDBJ whole genome shotgun (WGS) entry which is preliminary data.</text>
</comment>
<gene>
    <name evidence="3" type="ORF">C1O66_14515</name>
</gene>
<dbReference type="OrthoDB" id="9771961at2"/>
<dbReference type="Gene3D" id="1.10.606.20">
    <property type="match status" value="1"/>
</dbReference>
<evidence type="ECO:0000313" key="3">
    <source>
        <dbReference type="EMBL" id="PND38617.1"/>
    </source>
</evidence>
<evidence type="ECO:0000256" key="1">
    <source>
        <dbReference type="SAM" id="SignalP"/>
    </source>
</evidence>